<dbReference type="SUPFAM" id="SSF81301">
    <property type="entry name" value="Nucleotidyltransferase"/>
    <property type="match status" value="1"/>
</dbReference>
<sequence length="578" mass="65822">MTKLCEMNSSHSYQPANQELGQTTKESTDAFSKNDSDSDSSASTSSISTVNSNAVFDNVNAFRYNNGFSHGNMGYKPKKSYQYTPGKQDHHKFQRFYNKSPRTAKLSVKSEEYLTSSMISLYQSLLPTPEDGQRRAALIDKLQKMLEQEWPEKYIKVHMFGSSANSLSTLTSDVDICIVTDHEELRNVYTLANCMRKNGMQNIYCIAGAKVPIVRMWDPELRLACDMNVNNPIALRNTELVKAYVALDPRVRPLIMIIKRWTKRRVLNDAGVGGTLSTYTWVNIIVNFLQMRSPPILPVLHRMPDKSSSESCIINGVDTTFNEDVASLKDFGSANKETLGELLFSFFKLFAHEFNYGRHVISVRNGCYLFKAEKGWHFGRNFRAFCIEEPFNPDRNLGNSADECSIEGIRQEFKRAFDILLERRDLNLMCQRYSVPPKNHSFDYSKCKSEQAQAKIMNNPGKWSWSYPPNLQVSNTHSRTHETNTHSERHRHENHDKSQPPPLKPAPFYHGQYNLSWDPSRVSNAASSHEEVVGSQVLVVETLQTPNPTNFTHNNKQPFITHSMIKPRSDLPAVGAAH</sequence>
<evidence type="ECO:0000256" key="7">
    <source>
        <dbReference type="ARBA" id="ARBA00022842"/>
    </source>
</evidence>
<accession>A0ABR2W434</accession>
<evidence type="ECO:0000313" key="11">
    <source>
        <dbReference type="EMBL" id="KAK9719229.1"/>
    </source>
</evidence>
<dbReference type="EC" id="2.7.7.19" evidence="4"/>
<evidence type="ECO:0000313" key="12">
    <source>
        <dbReference type="Proteomes" id="UP001479436"/>
    </source>
</evidence>
<keyword evidence="6" id="KW-0479">Metal-binding</keyword>
<evidence type="ECO:0000256" key="1">
    <source>
        <dbReference type="ARBA" id="ARBA00001936"/>
    </source>
</evidence>
<comment type="cofactor">
    <cofactor evidence="1">
        <name>Mn(2+)</name>
        <dbReference type="ChEBI" id="CHEBI:29035"/>
    </cofactor>
</comment>
<feature type="region of interest" description="Disordered" evidence="8">
    <location>
        <begin position="467"/>
        <end position="510"/>
    </location>
</feature>
<dbReference type="Gene3D" id="1.10.1410.10">
    <property type="match status" value="1"/>
</dbReference>
<feature type="compositionally biased region" description="Basic and acidic residues" evidence="8">
    <location>
        <begin position="26"/>
        <end position="36"/>
    </location>
</feature>
<feature type="region of interest" description="Disordered" evidence="8">
    <location>
        <begin position="1"/>
        <end position="47"/>
    </location>
</feature>
<dbReference type="CDD" id="cd05402">
    <property type="entry name" value="NT_PAP_TUTase"/>
    <property type="match status" value="1"/>
</dbReference>
<dbReference type="Pfam" id="PF22600">
    <property type="entry name" value="MTPAP-like_central"/>
    <property type="match status" value="1"/>
</dbReference>
<proteinExistence type="inferred from homology"/>
<evidence type="ECO:0000256" key="4">
    <source>
        <dbReference type="ARBA" id="ARBA00012388"/>
    </source>
</evidence>
<gene>
    <name evidence="11" type="ORF">K7432_004950</name>
</gene>
<feature type="compositionally biased region" description="Polar residues" evidence="8">
    <location>
        <begin position="7"/>
        <end position="25"/>
    </location>
</feature>
<keyword evidence="12" id="KW-1185">Reference proteome</keyword>
<evidence type="ECO:0000259" key="9">
    <source>
        <dbReference type="Pfam" id="PF03828"/>
    </source>
</evidence>
<dbReference type="EMBL" id="JASJQH010007057">
    <property type="protein sequence ID" value="KAK9719229.1"/>
    <property type="molecule type" value="Genomic_DNA"/>
</dbReference>
<dbReference type="InterPro" id="IPR043519">
    <property type="entry name" value="NT_sf"/>
</dbReference>
<evidence type="ECO:0000256" key="8">
    <source>
        <dbReference type="SAM" id="MobiDB-lite"/>
    </source>
</evidence>
<evidence type="ECO:0000259" key="10">
    <source>
        <dbReference type="Pfam" id="PF22600"/>
    </source>
</evidence>
<dbReference type="Proteomes" id="UP001479436">
    <property type="component" value="Unassembled WGS sequence"/>
</dbReference>
<evidence type="ECO:0000256" key="2">
    <source>
        <dbReference type="ARBA" id="ARBA00001946"/>
    </source>
</evidence>
<feature type="compositionally biased region" description="Basic and acidic residues" evidence="8">
    <location>
        <begin position="479"/>
        <end position="498"/>
    </location>
</feature>
<keyword evidence="5" id="KW-0808">Transferase</keyword>
<feature type="compositionally biased region" description="Polar residues" evidence="8">
    <location>
        <begin position="467"/>
        <end position="477"/>
    </location>
</feature>
<evidence type="ECO:0000256" key="6">
    <source>
        <dbReference type="ARBA" id="ARBA00022723"/>
    </source>
</evidence>
<feature type="domain" description="PAP-associated" evidence="9">
    <location>
        <begin position="338"/>
        <end position="394"/>
    </location>
</feature>
<dbReference type="SUPFAM" id="SSF81631">
    <property type="entry name" value="PAP/OAS1 substrate-binding domain"/>
    <property type="match status" value="1"/>
</dbReference>
<organism evidence="11 12">
    <name type="scientific">Basidiobolus ranarum</name>
    <dbReference type="NCBI Taxonomy" id="34480"/>
    <lineage>
        <taxon>Eukaryota</taxon>
        <taxon>Fungi</taxon>
        <taxon>Fungi incertae sedis</taxon>
        <taxon>Zoopagomycota</taxon>
        <taxon>Entomophthoromycotina</taxon>
        <taxon>Basidiobolomycetes</taxon>
        <taxon>Basidiobolales</taxon>
        <taxon>Basidiobolaceae</taxon>
        <taxon>Basidiobolus</taxon>
    </lineage>
</organism>
<protein>
    <recommendedName>
        <fullName evidence="4">polynucleotide adenylyltransferase</fullName>
        <ecNumber evidence="4">2.7.7.19</ecNumber>
    </recommendedName>
</protein>
<dbReference type="InterPro" id="IPR054708">
    <property type="entry name" value="MTPAP-like_central"/>
</dbReference>
<dbReference type="PANTHER" id="PTHR12271:SF113">
    <property type="entry name" value="POLY(A) RNA POLYMERASE CID11"/>
    <property type="match status" value="1"/>
</dbReference>
<dbReference type="Gene3D" id="3.30.460.10">
    <property type="entry name" value="Beta Polymerase, domain 2"/>
    <property type="match status" value="1"/>
</dbReference>
<comment type="similarity">
    <text evidence="3">Belongs to the DNA polymerase type-B-like family.</text>
</comment>
<evidence type="ECO:0000256" key="3">
    <source>
        <dbReference type="ARBA" id="ARBA00008593"/>
    </source>
</evidence>
<reference evidence="11 12" key="1">
    <citation type="submission" date="2023-04" db="EMBL/GenBank/DDBJ databases">
        <title>Genome of Basidiobolus ranarum AG-B5.</title>
        <authorList>
            <person name="Stajich J.E."/>
            <person name="Carter-House D."/>
            <person name="Gryganskyi A."/>
        </authorList>
    </citation>
    <scope>NUCLEOTIDE SEQUENCE [LARGE SCALE GENOMIC DNA]</scope>
    <source>
        <strain evidence="11 12">AG-B5</strain>
    </source>
</reference>
<keyword evidence="7" id="KW-0460">Magnesium</keyword>
<comment type="cofactor">
    <cofactor evidence="2">
        <name>Mg(2+)</name>
        <dbReference type="ChEBI" id="CHEBI:18420"/>
    </cofactor>
</comment>
<dbReference type="PANTHER" id="PTHR12271">
    <property type="entry name" value="POLY A POLYMERASE CID PAP -RELATED"/>
    <property type="match status" value="1"/>
</dbReference>
<name>A0ABR2W434_9FUNG</name>
<dbReference type="Pfam" id="PF03828">
    <property type="entry name" value="PAP_assoc"/>
    <property type="match status" value="1"/>
</dbReference>
<feature type="domain" description="Poly(A) RNA polymerase mitochondrial-like central palm" evidence="10">
    <location>
        <begin position="114"/>
        <end position="245"/>
    </location>
</feature>
<dbReference type="InterPro" id="IPR002058">
    <property type="entry name" value="PAP_assoc"/>
</dbReference>
<evidence type="ECO:0000256" key="5">
    <source>
        <dbReference type="ARBA" id="ARBA00022679"/>
    </source>
</evidence>
<comment type="caution">
    <text evidence="11">The sequence shown here is derived from an EMBL/GenBank/DDBJ whole genome shotgun (WGS) entry which is preliminary data.</text>
</comment>